<keyword evidence="4" id="KW-1185">Reference proteome</keyword>
<dbReference type="SMART" id="SM00320">
    <property type="entry name" value="WD40"/>
    <property type="match status" value="5"/>
</dbReference>
<comment type="caution">
    <text evidence="3">The sequence shown here is derived from an EMBL/GenBank/DDBJ whole genome shotgun (WGS) entry which is preliminary data.</text>
</comment>
<organism evidence="3 4">
    <name type="scientific">Candidatus Endonucleibacter bathymodioli</name>
    <dbReference type="NCBI Taxonomy" id="539814"/>
    <lineage>
        <taxon>Bacteria</taxon>
        <taxon>Pseudomonadati</taxon>
        <taxon>Pseudomonadota</taxon>
        <taxon>Gammaproteobacteria</taxon>
        <taxon>Oceanospirillales</taxon>
        <taxon>Endozoicomonadaceae</taxon>
        <taxon>Candidatus Endonucleibacter</taxon>
    </lineage>
</organism>
<dbReference type="InterPro" id="IPR001680">
    <property type="entry name" value="WD40_rpt"/>
</dbReference>
<dbReference type="PANTHER" id="PTHR44019">
    <property type="entry name" value="WD REPEAT-CONTAINING PROTEIN 55"/>
    <property type="match status" value="1"/>
</dbReference>
<name>A0AA90NV82_9GAMM</name>
<dbReference type="SUPFAM" id="SSF82171">
    <property type="entry name" value="DPP6 N-terminal domain-like"/>
    <property type="match status" value="1"/>
</dbReference>
<dbReference type="AlphaFoldDB" id="A0AA90NV82"/>
<evidence type="ECO:0000313" key="4">
    <source>
        <dbReference type="Proteomes" id="UP001178148"/>
    </source>
</evidence>
<protein>
    <submittedName>
        <fullName evidence="3">WD40 repeat domain-containing protein</fullName>
    </submittedName>
</protein>
<evidence type="ECO:0000256" key="2">
    <source>
        <dbReference type="ARBA" id="ARBA00022737"/>
    </source>
</evidence>
<evidence type="ECO:0000256" key="1">
    <source>
        <dbReference type="ARBA" id="ARBA00022574"/>
    </source>
</evidence>
<dbReference type="PANTHER" id="PTHR44019:SF8">
    <property type="entry name" value="POC1 CENTRIOLAR PROTEIN HOMOLOG"/>
    <property type="match status" value="1"/>
</dbReference>
<evidence type="ECO:0000313" key="3">
    <source>
        <dbReference type="EMBL" id="MDP0589895.1"/>
    </source>
</evidence>
<dbReference type="InterPro" id="IPR015943">
    <property type="entry name" value="WD40/YVTN_repeat-like_dom_sf"/>
</dbReference>
<keyword evidence="1" id="KW-0853">WD repeat</keyword>
<reference evidence="3 4" key="1">
    <citation type="journal article" date="2023" name="bioRxiv">
        <title>An intranuclear bacterial parasite of deep-sea mussels expresses apoptosis inhibitors acquired from its host.</title>
        <authorList>
            <person name="Gonzalez Porras M.A."/>
            <person name="Assie A."/>
            <person name="Tietjen M."/>
            <person name="Violette M."/>
            <person name="Kleiner M."/>
            <person name="Gruber-Vodicka H."/>
            <person name="Dubilier N."/>
            <person name="Leisch N."/>
        </authorList>
    </citation>
    <scope>NUCLEOTIDE SEQUENCE [LARGE SCALE GENOMIC DNA]</scope>
    <source>
        <strain evidence="3">IAP13</strain>
    </source>
</reference>
<proteinExistence type="predicted"/>
<dbReference type="EMBL" id="JASXSV010000023">
    <property type="protein sequence ID" value="MDP0589895.1"/>
    <property type="molecule type" value="Genomic_DNA"/>
</dbReference>
<sequence>MVKLFIVTLSIVLSGTSIHSLGVLPKDSSELTIDETVRESFQQSNLDSISENSEELDAFLSDKEIMLSEWLSNLSINERDIFKNDIITSNREKFIASISEVTNNKEIRDILISYYTVSRHEVFQPREVLKFKLVQKVGVHCNNTDSFGCFSEDSRYLVITGCDDTIIILVNEDGKWREERTIFIDDTVLSVCFSLDSHHMIVTLSSKGIKIYSLGIDNKWTESGIINLEVQSAFSPDSRHLVVWHGNHVGVWNLSEHGVWIGDLTTRIDSLSAFFTGVSVYFTDDSLYLVVSDGDKPVLILNLEQNGSWVVSKVSTPPCHKIFLPPTSWNDDLYMVSNISVGNNKNVAAVLRLRADGEWIGKYIFTEENPVYAVGTNADGLHIATTGGGTLAKIWSLGTDGGLKGKDILRDKQDSDNEECIEKFSTSYRSVDTMEFSKDCCHLVVICDDQNIIICSQNGDGEWIEKKAINTDEAFVRVVTFSPDGTHINISFLDIMTSRVWSLSMNGELVEDNIPSSGDGYVNSFVVSGDGSTMVMACANGMIKVCSKSEVGWQWRTKAYATVSEKSIHKAIISPDGHYVLSIEDGIIIKVFELEAVEPPSLPLPPLLSPTTPTCSKSLIKLGTNYLKSLVGLKETGCVIL</sequence>
<dbReference type="InterPro" id="IPR050505">
    <property type="entry name" value="WDR55/POC1"/>
</dbReference>
<dbReference type="Gene3D" id="2.130.10.10">
    <property type="entry name" value="YVTN repeat-like/Quinoprotein amine dehydrogenase"/>
    <property type="match status" value="2"/>
</dbReference>
<accession>A0AA90NV82</accession>
<dbReference type="Proteomes" id="UP001178148">
    <property type="component" value="Unassembled WGS sequence"/>
</dbReference>
<keyword evidence="2" id="KW-0677">Repeat</keyword>
<gene>
    <name evidence="3" type="ORF">QS748_12215</name>
</gene>